<comment type="caution">
    <text evidence="9">The sequence shown here is derived from an EMBL/GenBank/DDBJ whole genome shotgun (WGS) entry which is preliminary data.</text>
</comment>
<gene>
    <name evidence="9" type="ORF">BD324DRAFT_579508</name>
</gene>
<accession>A0A1Y1UGU9</accession>
<dbReference type="PANTHER" id="PTHR23502">
    <property type="entry name" value="MAJOR FACILITATOR SUPERFAMILY"/>
    <property type="match status" value="1"/>
</dbReference>
<feature type="transmembrane region" description="Helical" evidence="7">
    <location>
        <begin position="184"/>
        <end position="202"/>
    </location>
</feature>
<feature type="compositionally biased region" description="Polar residues" evidence="6">
    <location>
        <begin position="43"/>
        <end position="67"/>
    </location>
</feature>
<feature type="region of interest" description="Disordered" evidence="6">
    <location>
        <begin position="1"/>
        <end position="107"/>
    </location>
</feature>
<evidence type="ECO:0000256" key="4">
    <source>
        <dbReference type="ARBA" id="ARBA00022989"/>
    </source>
</evidence>
<dbReference type="CDD" id="cd17323">
    <property type="entry name" value="MFS_Tpo1_MDR_like"/>
    <property type="match status" value="1"/>
</dbReference>
<evidence type="ECO:0000259" key="8">
    <source>
        <dbReference type="PROSITE" id="PS50850"/>
    </source>
</evidence>
<comment type="subcellular location">
    <subcellularLocation>
        <location evidence="1">Membrane</location>
        <topology evidence="1">Multi-pass membrane protein</topology>
    </subcellularLocation>
</comment>
<evidence type="ECO:0000313" key="9">
    <source>
        <dbReference type="EMBL" id="ORX37291.1"/>
    </source>
</evidence>
<name>A0A1Y1UGU9_9TREE</name>
<sequence>MNTNSSQDVRQTIPAAVSQDEVAKTNLQRTRSVTIKNHRSIPLDTSPSGRSLGTVSATSSASLCSEQRNSDDDEGVGDPSVRREEDDEQHARPVTGVGRTPTSQRPYSAFPQRTKWLIVILGGLAGIFSPISSNIFVPAIPTLARDFNRSEQDITLGVTIYLIFQAITPSFFGSLSDTIGRRPVYIGTLTLYIGANIGLALMPTSAYWMLLFFRALQSTGGSAVISIGAGSIADIAEPHERGKFFAVFQLGALIGPAFGPLLGGVLADTLGWRSIFWFLTISTGVVMVPLILFFPETLRSLVGDGSIPPPMSNMSPMMLYKHSKMKRDVKKRGEEWEHTDRPPRKPYQPLSAFLILLTPEVSLIFVYASLLYMQFYMILTLYSTALRDSYHLNDLKIGLAYLPNGFGTLIAAQLNGRQLDWMYRREVKRADGDYRKAGEDFRLELTRIRCLTPFVIVFLSASTAQGWTLQVKAPLAATLVLGFFTGLGTGTMSTATLYAQDLMPGKGGAASASFNLVRCLLGAVGTAIVQILYKALGAGWTLVLLTGICLIGTPIPVLVIRYARPWREKRRELEEAKLGIKDGGELGQQRRNALVMTSGRIERPVSRIRKEPTGLARAEK</sequence>
<feature type="transmembrane region" description="Helical" evidence="7">
    <location>
        <begin position="275"/>
        <end position="294"/>
    </location>
</feature>
<keyword evidence="5 7" id="KW-0472">Membrane</keyword>
<feature type="transmembrane region" description="Helical" evidence="7">
    <location>
        <begin position="350"/>
        <end position="375"/>
    </location>
</feature>
<dbReference type="InterPro" id="IPR011701">
    <property type="entry name" value="MFS"/>
</dbReference>
<organism evidence="9 10">
    <name type="scientific">Kockovaella imperatae</name>
    <dbReference type="NCBI Taxonomy" id="4999"/>
    <lineage>
        <taxon>Eukaryota</taxon>
        <taxon>Fungi</taxon>
        <taxon>Dikarya</taxon>
        <taxon>Basidiomycota</taxon>
        <taxon>Agaricomycotina</taxon>
        <taxon>Tremellomycetes</taxon>
        <taxon>Tremellales</taxon>
        <taxon>Cuniculitremaceae</taxon>
        <taxon>Kockovaella</taxon>
    </lineage>
</organism>
<evidence type="ECO:0000256" key="6">
    <source>
        <dbReference type="SAM" id="MobiDB-lite"/>
    </source>
</evidence>
<dbReference type="RefSeq" id="XP_021871329.1">
    <property type="nucleotide sequence ID" value="XM_022013384.1"/>
</dbReference>
<dbReference type="Gene3D" id="1.20.1720.10">
    <property type="entry name" value="Multidrug resistance protein D"/>
    <property type="match status" value="1"/>
</dbReference>
<protein>
    <submittedName>
        <fullName evidence="9">Major facilitator superfamily domain-containing protein</fullName>
    </submittedName>
</protein>
<dbReference type="EMBL" id="NBSH01000006">
    <property type="protein sequence ID" value="ORX37291.1"/>
    <property type="molecule type" value="Genomic_DNA"/>
</dbReference>
<dbReference type="InParanoid" id="A0A1Y1UGU9"/>
<evidence type="ECO:0000313" key="10">
    <source>
        <dbReference type="Proteomes" id="UP000193218"/>
    </source>
</evidence>
<dbReference type="PANTHER" id="PTHR23502:SF51">
    <property type="entry name" value="QUINIDINE RESISTANCE PROTEIN 1-RELATED"/>
    <property type="match status" value="1"/>
</dbReference>
<feature type="domain" description="Major facilitator superfamily (MFS) profile" evidence="8">
    <location>
        <begin position="118"/>
        <end position="564"/>
    </location>
</feature>
<feature type="transmembrane region" description="Helical" evidence="7">
    <location>
        <begin position="475"/>
        <end position="499"/>
    </location>
</feature>
<feature type="transmembrane region" description="Helical" evidence="7">
    <location>
        <begin position="116"/>
        <end position="142"/>
    </location>
</feature>
<dbReference type="SUPFAM" id="SSF103473">
    <property type="entry name" value="MFS general substrate transporter"/>
    <property type="match status" value="1"/>
</dbReference>
<feature type="transmembrane region" description="Helical" evidence="7">
    <location>
        <begin position="539"/>
        <end position="563"/>
    </location>
</feature>
<evidence type="ECO:0000256" key="2">
    <source>
        <dbReference type="ARBA" id="ARBA00022448"/>
    </source>
</evidence>
<dbReference type="InterPro" id="IPR020846">
    <property type="entry name" value="MFS_dom"/>
</dbReference>
<proteinExistence type="predicted"/>
<dbReference type="FunFam" id="1.20.1720.10:FF:000009">
    <property type="entry name" value="MFS multidrug transporter"/>
    <property type="match status" value="1"/>
</dbReference>
<dbReference type="AlphaFoldDB" id="A0A1Y1UGU9"/>
<evidence type="ECO:0000256" key="7">
    <source>
        <dbReference type="SAM" id="Phobius"/>
    </source>
</evidence>
<dbReference type="GeneID" id="33555192"/>
<dbReference type="GO" id="GO:0005886">
    <property type="term" value="C:plasma membrane"/>
    <property type="evidence" value="ECO:0007669"/>
    <property type="project" value="TreeGrafter"/>
</dbReference>
<dbReference type="PROSITE" id="PS50850">
    <property type="entry name" value="MFS"/>
    <property type="match status" value="1"/>
</dbReference>
<dbReference type="GO" id="GO:0022857">
    <property type="term" value="F:transmembrane transporter activity"/>
    <property type="evidence" value="ECO:0007669"/>
    <property type="project" value="InterPro"/>
</dbReference>
<dbReference type="Pfam" id="PF07690">
    <property type="entry name" value="MFS_1"/>
    <property type="match status" value="1"/>
</dbReference>
<dbReference type="STRING" id="4999.A0A1Y1UGU9"/>
<dbReference type="Gene3D" id="1.20.1250.20">
    <property type="entry name" value="MFS general substrate transporter like domains"/>
    <property type="match status" value="1"/>
</dbReference>
<keyword evidence="4 7" id="KW-1133">Transmembrane helix</keyword>
<dbReference type="OrthoDB" id="440553at2759"/>
<feature type="transmembrane region" description="Helical" evidence="7">
    <location>
        <begin position="450"/>
        <end position="469"/>
    </location>
</feature>
<keyword evidence="10" id="KW-1185">Reference proteome</keyword>
<dbReference type="InterPro" id="IPR036259">
    <property type="entry name" value="MFS_trans_sf"/>
</dbReference>
<dbReference type="Proteomes" id="UP000193218">
    <property type="component" value="Unassembled WGS sequence"/>
</dbReference>
<feature type="transmembrane region" description="Helical" evidence="7">
    <location>
        <begin position="154"/>
        <end position="172"/>
    </location>
</feature>
<feature type="compositionally biased region" description="Polar residues" evidence="6">
    <location>
        <begin position="25"/>
        <end position="35"/>
    </location>
</feature>
<feature type="transmembrane region" description="Helical" evidence="7">
    <location>
        <begin position="511"/>
        <end position="533"/>
    </location>
</feature>
<keyword evidence="3 7" id="KW-0812">Transmembrane</keyword>
<feature type="compositionally biased region" description="Polar residues" evidence="6">
    <location>
        <begin position="1"/>
        <end position="10"/>
    </location>
</feature>
<evidence type="ECO:0000256" key="3">
    <source>
        <dbReference type="ARBA" id="ARBA00022692"/>
    </source>
</evidence>
<evidence type="ECO:0000256" key="1">
    <source>
        <dbReference type="ARBA" id="ARBA00004141"/>
    </source>
</evidence>
<reference evidence="9 10" key="1">
    <citation type="submission" date="2017-03" db="EMBL/GenBank/DDBJ databases">
        <title>Widespread Adenine N6-methylation of Active Genes in Fungi.</title>
        <authorList>
            <consortium name="DOE Joint Genome Institute"/>
            <person name="Mondo S.J."/>
            <person name="Dannebaum R.O."/>
            <person name="Kuo R.C."/>
            <person name="Louie K.B."/>
            <person name="Bewick A.J."/>
            <person name="Labutti K."/>
            <person name="Haridas S."/>
            <person name="Kuo A."/>
            <person name="Salamov A."/>
            <person name="Ahrendt S.R."/>
            <person name="Lau R."/>
            <person name="Bowen B.P."/>
            <person name="Lipzen A."/>
            <person name="Sullivan W."/>
            <person name="Andreopoulos W.B."/>
            <person name="Clum A."/>
            <person name="Lindquist E."/>
            <person name="Daum C."/>
            <person name="Northen T.R."/>
            <person name="Ramamoorthy G."/>
            <person name="Schmitz R.J."/>
            <person name="Gryganskyi A."/>
            <person name="Culley D."/>
            <person name="Magnuson J."/>
            <person name="James T.Y."/>
            <person name="O'Malley M.A."/>
            <person name="Stajich J.E."/>
            <person name="Spatafora J.W."/>
            <person name="Visel A."/>
            <person name="Grigoriev I.V."/>
        </authorList>
    </citation>
    <scope>NUCLEOTIDE SEQUENCE [LARGE SCALE GENOMIC DNA]</scope>
    <source>
        <strain evidence="9 10">NRRL Y-17943</strain>
    </source>
</reference>
<feature type="transmembrane region" description="Helical" evidence="7">
    <location>
        <begin position="244"/>
        <end position="263"/>
    </location>
</feature>
<keyword evidence="2" id="KW-0813">Transport</keyword>
<evidence type="ECO:0000256" key="5">
    <source>
        <dbReference type="ARBA" id="ARBA00023136"/>
    </source>
</evidence>